<feature type="compositionally biased region" description="Basic and acidic residues" evidence="1">
    <location>
        <begin position="9"/>
        <end position="18"/>
    </location>
</feature>
<reference evidence="2" key="1">
    <citation type="journal article" date="2023" name="Genome Biol. Evol.">
        <title>Long-read-based Genome Assembly of Drosophila gunungcola Reveals Fewer Chemosensory Genes in Flower-breeding Species.</title>
        <authorList>
            <person name="Negi A."/>
            <person name="Liao B.Y."/>
            <person name="Yeh S.D."/>
        </authorList>
    </citation>
    <scope>NUCLEOTIDE SEQUENCE</scope>
    <source>
        <strain evidence="2">Sukarami</strain>
    </source>
</reference>
<comment type="caution">
    <text evidence="2">The sequence shown here is derived from an EMBL/GenBank/DDBJ whole genome shotgun (WGS) entry which is preliminary data.</text>
</comment>
<accession>A0A9P9YNN2</accession>
<feature type="region of interest" description="Disordered" evidence="1">
    <location>
        <begin position="1"/>
        <end position="24"/>
    </location>
</feature>
<dbReference type="OrthoDB" id="7930815at2759"/>
<dbReference type="AlphaFoldDB" id="A0A9P9YNN2"/>
<dbReference type="Proteomes" id="UP001059596">
    <property type="component" value="Unassembled WGS sequence"/>
</dbReference>
<evidence type="ECO:0000313" key="3">
    <source>
        <dbReference type="Proteomes" id="UP001059596"/>
    </source>
</evidence>
<name>A0A9P9YNN2_9MUSC</name>
<evidence type="ECO:0000313" key="2">
    <source>
        <dbReference type="EMBL" id="KAI8040323.1"/>
    </source>
</evidence>
<dbReference type="EMBL" id="JAMKOV010000004">
    <property type="protein sequence ID" value="KAI8040323.1"/>
    <property type="molecule type" value="Genomic_DNA"/>
</dbReference>
<keyword evidence="3" id="KW-1185">Reference proteome</keyword>
<gene>
    <name evidence="2" type="ORF">M5D96_006263</name>
</gene>
<sequence>MEESQFQPKPKDSVEETVPKAPNLPREVKLKVQRHLNKHGYSQKNLVEASKYGKQNHTNAAFHYVSTTIKRGQEMVRNCDSVSLNNISQWLELMKKAQLTELCEFEAAAAVNFIIHNEEKPFPDELNGIDLNEAYKFLENALMGQPQRKLSEPTKAFLSKEIELLIQEANTDESDDMARSMGQCLFNHQIVDYMEQPHKCSLDPLFLDEKRT</sequence>
<evidence type="ECO:0000256" key="1">
    <source>
        <dbReference type="SAM" id="MobiDB-lite"/>
    </source>
</evidence>
<protein>
    <submittedName>
        <fullName evidence="2">Uncharacterized protein</fullName>
    </submittedName>
</protein>
<proteinExistence type="predicted"/>
<organism evidence="2 3">
    <name type="scientific">Drosophila gunungcola</name>
    <name type="common">fruit fly</name>
    <dbReference type="NCBI Taxonomy" id="103775"/>
    <lineage>
        <taxon>Eukaryota</taxon>
        <taxon>Metazoa</taxon>
        <taxon>Ecdysozoa</taxon>
        <taxon>Arthropoda</taxon>
        <taxon>Hexapoda</taxon>
        <taxon>Insecta</taxon>
        <taxon>Pterygota</taxon>
        <taxon>Neoptera</taxon>
        <taxon>Endopterygota</taxon>
        <taxon>Diptera</taxon>
        <taxon>Brachycera</taxon>
        <taxon>Muscomorpha</taxon>
        <taxon>Ephydroidea</taxon>
        <taxon>Drosophilidae</taxon>
        <taxon>Drosophila</taxon>
        <taxon>Sophophora</taxon>
    </lineage>
</organism>